<protein>
    <recommendedName>
        <fullName evidence="4">Lipoprotein</fullName>
    </recommendedName>
</protein>
<evidence type="ECO:0000313" key="2">
    <source>
        <dbReference type="EMBL" id="HJB40841.1"/>
    </source>
</evidence>
<evidence type="ECO:0008006" key="4">
    <source>
        <dbReference type="Google" id="ProtNLM"/>
    </source>
</evidence>
<dbReference type="Proteomes" id="UP000824209">
    <property type="component" value="Unassembled WGS sequence"/>
</dbReference>
<dbReference type="AlphaFoldDB" id="A0A9D2M3M1"/>
<reference evidence="2" key="1">
    <citation type="journal article" date="2021" name="PeerJ">
        <title>Extensive microbial diversity within the chicken gut microbiome revealed by metagenomics and culture.</title>
        <authorList>
            <person name="Gilroy R."/>
            <person name="Ravi A."/>
            <person name="Getino M."/>
            <person name="Pursley I."/>
            <person name="Horton D.L."/>
            <person name="Alikhan N.F."/>
            <person name="Baker D."/>
            <person name="Gharbi K."/>
            <person name="Hall N."/>
            <person name="Watson M."/>
            <person name="Adriaenssens E.M."/>
            <person name="Foster-Nyarko E."/>
            <person name="Jarju S."/>
            <person name="Secka A."/>
            <person name="Antonio M."/>
            <person name="Oren A."/>
            <person name="Chaudhuri R.R."/>
            <person name="La Ragione R."/>
            <person name="Hildebrand F."/>
            <person name="Pallen M.J."/>
        </authorList>
    </citation>
    <scope>NUCLEOTIDE SEQUENCE</scope>
    <source>
        <strain evidence="2">ChiBcec8-14828</strain>
    </source>
</reference>
<evidence type="ECO:0000256" key="1">
    <source>
        <dbReference type="SAM" id="SignalP"/>
    </source>
</evidence>
<comment type="caution">
    <text evidence="2">The sequence shown here is derived from an EMBL/GenBank/DDBJ whole genome shotgun (WGS) entry which is preliminary data.</text>
</comment>
<proteinExistence type="predicted"/>
<feature type="signal peptide" evidence="1">
    <location>
        <begin position="1"/>
        <end position="25"/>
    </location>
</feature>
<name>A0A9D2M3M1_9FIRM</name>
<sequence>MKKKLFVPLSLLSAFFLLTGCGENAEEKTPTKLSLSGVSQNSEVDVDLTQISETVRFAEIYNMIIDPETYEGKTVRMTGEFRKFPAMEEGSSSYYAIVVQDAGACCIQGLEVILEEGSTASYPERGSMVTVDGVFETYQLNTVTLCRLRVQEFQIDRPPAES</sequence>
<dbReference type="EMBL" id="DWYA01000096">
    <property type="protein sequence ID" value="HJB40841.1"/>
    <property type="molecule type" value="Genomic_DNA"/>
</dbReference>
<keyword evidence="1" id="KW-0732">Signal</keyword>
<evidence type="ECO:0000313" key="3">
    <source>
        <dbReference type="Proteomes" id="UP000824209"/>
    </source>
</evidence>
<dbReference type="PROSITE" id="PS51257">
    <property type="entry name" value="PROKAR_LIPOPROTEIN"/>
    <property type="match status" value="1"/>
</dbReference>
<feature type="chain" id="PRO_5038579938" description="Lipoprotein" evidence="1">
    <location>
        <begin position="26"/>
        <end position="162"/>
    </location>
</feature>
<gene>
    <name evidence="2" type="ORF">H9943_10680</name>
</gene>
<accession>A0A9D2M3M1</accession>
<reference evidence="2" key="2">
    <citation type="submission" date="2021-04" db="EMBL/GenBank/DDBJ databases">
        <authorList>
            <person name="Gilroy R."/>
        </authorList>
    </citation>
    <scope>NUCLEOTIDE SEQUENCE</scope>
    <source>
        <strain evidence="2">ChiBcec8-14828</strain>
    </source>
</reference>
<organism evidence="2 3">
    <name type="scientific">Candidatus Ruthenibacterium avium</name>
    <dbReference type="NCBI Taxonomy" id="2838751"/>
    <lineage>
        <taxon>Bacteria</taxon>
        <taxon>Bacillati</taxon>
        <taxon>Bacillota</taxon>
        <taxon>Clostridia</taxon>
        <taxon>Eubacteriales</taxon>
        <taxon>Oscillospiraceae</taxon>
        <taxon>Ruthenibacterium</taxon>
    </lineage>
</organism>